<evidence type="ECO:0000313" key="1">
    <source>
        <dbReference type="EMBL" id="KIY94956.1"/>
    </source>
</evidence>
<dbReference type="AlphaFoldDB" id="A0A0D2M077"/>
<proteinExistence type="predicted"/>
<reference evidence="1 2" key="1">
    <citation type="journal article" date="2013" name="BMC Genomics">
        <title>Reconstruction of the lipid metabolism for the microalga Monoraphidium neglectum from its genome sequence reveals characteristics suitable for biofuel production.</title>
        <authorList>
            <person name="Bogen C."/>
            <person name="Al-Dilaimi A."/>
            <person name="Albersmeier A."/>
            <person name="Wichmann J."/>
            <person name="Grundmann M."/>
            <person name="Rupp O."/>
            <person name="Lauersen K.J."/>
            <person name="Blifernez-Klassen O."/>
            <person name="Kalinowski J."/>
            <person name="Goesmann A."/>
            <person name="Mussgnug J.H."/>
            <person name="Kruse O."/>
        </authorList>
    </citation>
    <scope>NUCLEOTIDE SEQUENCE [LARGE SCALE GENOMIC DNA]</scope>
    <source>
        <strain evidence="1 2">SAG 48.87</strain>
    </source>
</reference>
<dbReference type="EMBL" id="KK103785">
    <property type="protein sequence ID" value="KIY94956.1"/>
    <property type="molecule type" value="Genomic_DNA"/>
</dbReference>
<dbReference type="PANTHER" id="PTHR21274:SF0">
    <property type="entry name" value="MECKELIN"/>
    <property type="match status" value="1"/>
</dbReference>
<dbReference type="GO" id="GO:0060271">
    <property type="term" value="P:cilium assembly"/>
    <property type="evidence" value="ECO:0007669"/>
    <property type="project" value="InterPro"/>
</dbReference>
<protein>
    <submittedName>
        <fullName evidence="1">Putative Meckelin (Meckel syndrome type 3 like protein)</fullName>
    </submittedName>
</protein>
<sequence length="416" mass="42820">MQAVLNICRRHPQASGFFPDDDGVACALCDPQAGNETSFQNGFSEAASWAPAALSGGKCVCTSPGPGRVVARMASGGRRYARCVVCPAGDAADAAAGACVPAGGGLRTPEGDLAYVVAALNAKGAGINLQTATQATIQAVQEPSGASPAYVIDASAPLERWLGPAARSCMDDGDRQGCNAVANLCALQLYSPDAAACALYDELVLLQQGAGAAALARRGQASAAARPETGALPWLLYGAGTDYLAATDVQFTASLAPGAAKLRLVLSEFDIYGTWLGLRDWTVQLQACGTGVGDADAWNRFGTSYTTSCQVGVDSLLAIADYSSNGPRLYDPYLMQDDGTLYPVPVLVTNRPLGGAGGVGQSYGHVRRFFFVDDTLAGSKGGAAAKAVVYPSAMALDVTIRADRRDHITPPVLTIT</sequence>
<dbReference type="STRING" id="145388.A0A0D2M077"/>
<dbReference type="Pfam" id="PF09773">
    <property type="entry name" value="Meckelin"/>
    <property type="match status" value="1"/>
</dbReference>
<dbReference type="PANTHER" id="PTHR21274">
    <property type="entry name" value="MECKELIN"/>
    <property type="match status" value="1"/>
</dbReference>
<dbReference type="KEGG" id="mng:MNEG_13005"/>
<accession>A0A0D2M077</accession>
<name>A0A0D2M077_9CHLO</name>
<dbReference type="Proteomes" id="UP000054498">
    <property type="component" value="Unassembled WGS sequence"/>
</dbReference>
<dbReference type="GO" id="GO:0036038">
    <property type="term" value="C:MKS complex"/>
    <property type="evidence" value="ECO:0007669"/>
    <property type="project" value="InterPro"/>
</dbReference>
<keyword evidence="2" id="KW-1185">Reference proteome</keyword>
<dbReference type="GeneID" id="25730424"/>
<organism evidence="1 2">
    <name type="scientific">Monoraphidium neglectum</name>
    <dbReference type="NCBI Taxonomy" id="145388"/>
    <lineage>
        <taxon>Eukaryota</taxon>
        <taxon>Viridiplantae</taxon>
        <taxon>Chlorophyta</taxon>
        <taxon>core chlorophytes</taxon>
        <taxon>Chlorophyceae</taxon>
        <taxon>CS clade</taxon>
        <taxon>Sphaeropleales</taxon>
        <taxon>Selenastraceae</taxon>
        <taxon>Monoraphidium</taxon>
    </lineage>
</organism>
<dbReference type="InterPro" id="IPR019170">
    <property type="entry name" value="Meckelin"/>
</dbReference>
<gene>
    <name evidence="1" type="ORF">MNEG_13005</name>
</gene>
<dbReference type="OrthoDB" id="419138at2759"/>
<evidence type="ECO:0000313" key="2">
    <source>
        <dbReference type="Proteomes" id="UP000054498"/>
    </source>
</evidence>
<dbReference type="RefSeq" id="XP_013893976.1">
    <property type="nucleotide sequence ID" value="XM_014038522.1"/>
</dbReference>